<dbReference type="Proteomes" id="UP000252519">
    <property type="component" value="Unassembled WGS sequence"/>
</dbReference>
<evidence type="ECO:0000256" key="6">
    <source>
        <dbReference type="ARBA" id="ARBA00023054"/>
    </source>
</evidence>
<reference evidence="9 10" key="1">
    <citation type="submission" date="2014-10" db="EMBL/GenBank/DDBJ databases">
        <title>Draft genome of the hookworm Ancylostoma caninum.</title>
        <authorList>
            <person name="Mitreva M."/>
        </authorList>
    </citation>
    <scope>NUCLEOTIDE SEQUENCE [LARGE SCALE GENOMIC DNA]</scope>
    <source>
        <strain evidence="9 10">Baltimore</strain>
    </source>
</reference>
<comment type="caution">
    <text evidence="9">The sequence shown here is derived from an EMBL/GenBank/DDBJ whole genome shotgun (WGS) entry which is preliminary data.</text>
</comment>
<dbReference type="Pfam" id="PF05823">
    <property type="entry name" value="Gp-FAR-1"/>
    <property type="match status" value="1"/>
</dbReference>
<dbReference type="GO" id="GO:0008289">
    <property type="term" value="F:lipid binding"/>
    <property type="evidence" value="ECO:0007669"/>
    <property type="project" value="UniProtKB-KW"/>
</dbReference>
<evidence type="ECO:0000313" key="9">
    <source>
        <dbReference type="EMBL" id="RCN46516.1"/>
    </source>
</evidence>
<dbReference type="GO" id="GO:0005576">
    <property type="term" value="C:extracellular region"/>
    <property type="evidence" value="ECO:0007669"/>
    <property type="project" value="UniProtKB-SubCell"/>
</dbReference>
<dbReference type="EMBL" id="JOJR01000078">
    <property type="protein sequence ID" value="RCN46516.1"/>
    <property type="molecule type" value="Genomic_DNA"/>
</dbReference>
<keyword evidence="4" id="KW-0964">Secreted</keyword>
<evidence type="ECO:0000256" key="4">
    <source>
        <dbReference type="ARBA" id="ARBA00022525"/>
    </source>
</evidence>
<keyword evidence="5 8" id="KW-0732">Signal</keyword>
<protein>
    <recommendedName>
        <fullName evidence="3">Fatty-acid and retinol-binding protein 1</fullName>
    </recommendedName>
</protein>
<feature type="chain" id="PRO_5016571209" description="Fatty-acid and retinol-binding protein 1" evidence="8">
    <location>
        <begin position="23"/>
        <end position="179"/>
    </location>
</feature>
<dbReference type="STRING" id="29170.A0A368GQ75"/>
<evidence type="ECO:0000256" key="3">
    <source>
        <dbReference type="ARBA" id="ARBA00017453"/>
    </source>
</evidence>
<keyword evidence="6" id="KW-0175">Coiled coil</keyword>
<organism evidence="9 10">
    <name type="scientific">Ancylostoma caninum</name>
    <name type="common">Dog hookworm</name>
    <dbReference type="NCBI Taxonomy" id="29170"/>
    <lineage>
        <taxon>Eukaryota</taxon>
        <taxon>Metazoa</taxon>
        <taxon>Ecdysozoa</taxon>
        <taxon>Nematoda</taxon>
        <taxon>Chromadorea</taxon>
        <taxon>Rhabditida</taxon>
        <taxon>Rhabditina</taxon>
        <taxon>Rhabditomorpha</taxon>
        <taxon>Strongyloidea</taxon>
        <taxon>Ancylostomatidae</taxon>
        <taxon>Ancylostomatinae</taxon>
        <taxon>Ancylostoma</taxon>
    </lineage>
</organism>
<keyword evidence="7" id="KW-0446">Lipid-binding</keyword>
<accession>A0A368GQ75</accession>
<sequence>MHTSLMIRIVVAAAFLFVYSSAFRLTDIPEDYRDLVPKEVKFFLAGLSDSDMAVLREIHRNIGMYRSEEEVLAAIRAMSPSLYQKAERFYAMITRKVNSLGPEAQAFAIETMGIARNFRVQYLSGRRPSRAELKQAALQVIYKYRAMSDNGKLDFQREFPILSKIFRSEKIRRRLESLN</sequence>
<dbReference type="PANTHER" id="PTHR31418">
    <property type="entry name" value="FATTY-ACID AND RETINOL-BINDING PROTEIN 1"/>
    <property type="match status" value="1"/>
</dbReference>
<evidence type="ECO:0000313" key="10">
    <source>
        <dbReference type="Proteomes" id="UP000252519"/>
    </source>
</evidence>
<evidence type="ECO:0000256" key="8">
    <source>
        <dbReference type="SAM" id="SignalP"/>
    </source>
</evidence>
<feature type="signal peptide" evidence="8">
    <location>
        <begin position="1"/>
        <end position="22"/>
    </location>
</feature>
<dbReference type="InterPro" id="IPR008632">
    <property type="entry name" value="Gp-FAR-1"/>
</dbReference>
<evidence type="ECO:0000256" key="1">
    <source>
        <dbReference type="ARBA" id="ARBA00004613"/>
    </source>
</evidence>
<dbReference type="OrthoDB" id="5808308at2759"/>
<evidence type="ECO:0000256" key="2">
    <source>
        <dbReference type="ARBA" id="ARBA00006648"/>
    </source>
</evidence>
<comment type="subcellular location">
    <subcellularLocation>
        <location evidence="1">Secreted</location>
    </subcellularLocation>
</comment>
<evidence type="ECO:0000256" key="5">
    <source>
        <dbReference type="ARBA" id="ARBA00022729"/>
    </source>
</evidence>
<gene>
    <name evidence="9" type="ORF">ANCCAN_07510</name>
</gene>
<dbReference type="AlphaFoldDB" id="A0A368GQ75"/>
<evidence type="ECO:0000256" key="7">
    <source>
        <dbReference type="ARBA" id="ARBA00023121"/>
    </source>
</evidence>
<dbReference type="Gene3D" id="1.20.120.1100">
    <property type="match status" value="1"/>
</dbReference>
<name>A0A368GQ75_ANCCA</name>
<proteinExistence type="inferred from homology"/>
<comment type="similarity">
    <text evidence="2">Belongs to the fatty-acid and retinol-binding protein (FARBP) family.</text>
</comment>
<dbReference type="PANTHER" id="PTHR31418:SF7">
    <property type="entry name" value="FATTY-ACID AND RETINOL-BINDING PROTEIN 1"/>
    <property type="match status" value="1"/>
</dbReference>
<keyword evidence="10" id="KW-1185">Reference proteome</keyword>